<proteinExistence type="predicted"/>
<protein>
    <submittedName>
        <fullName evidence="1">Uncharacterized protein</fullName>
    </submittedName>
</protein>
<dbReference type="Proteomes" id="UP001153076">
    <property type="component" value="Unassembled WGS sequence"/>
</dbReference>
<dbReference type="AlphaFoldDB" id="A0A9Q1KYY5"/>
<reference evidence="1" key="1">
    <citation type="submission" date="2022-04" db="EMBL/GenBank/DDBJ databases">
        <title>Carnegiea gigantea Genome sequencing and assembly v2.</title>
        <authorList>
            <person name="Copetti D."/>
            <person name="Sanderson M.J."/>
            <person name="Burquez A."/>
            <person name="Wojciechowski M.F."/>
        </authorList>
    </citation>
    <scope>NUCLEOTIDE SEQUENCE</scope>
    <source>
        <strain evidence="1">SGP5-SGP5p</strain>
        <tissue evidence="1">Aerial part</tissue>
    </source>
</reference>
<sequence length="302" mass="33671">MVAKRWLRSRLSEVHGTGIKLKVMVASRKKSANWTNRDDEKLSDILIERSAQGSVKFEWRINKDGAQIKNRYNDLGKKLRAWEFLIGKTGVGVDYKTGAVHTTGEMSFALGMLASPSNQTQQSKGKAIDMDEHVIVTKRIRMVSMLILNALVQGKVALLLKVYTALASEKVKAGLLVTAKGKNFLIGCAPSPCYSPHEGGIEVATIAYQTGVGTTEGTPPNFCHEIGFYMECDGLHQKKREEKFFLDLDDEFVILDIKRVLDLTMHADCSIMDEADYRMDKDDCTMDDEEGHAIDTIIGYTL</sequence>
<dbReference type="EMBL" id="JAKOGI010000004">
    <property type="protein sequence ID" value="KAJ8452465.1"/>
    <property type="molecule type" value="Genomic_DNA"/>
</dbReference>
<evidence type="ECO:0000313" key="1">
    <source>
        <dbReference type="EMBL" id="KAJ8452465.1"/>
    </source>
</evidence>
<comment type="caution">
    <text evidence="1">The sequence shown here is derived from an EMBL/GenBank/DDBJ whole genome shotgun (WGS) entry which is preliminary data.</text>
</comment>
<accession>A0A9Q1KYY5</accession>
<evidence type="ECO:0000313" key="2">
    <source>
        <dbReference type="Proteomes" id="UP001153076"/>
    </source>
</evidence>
<organism evidence="1 2">
    <name type="scientific">Carnegiea gigantea</name>
    <dbReference type="NCBI Taxonomy" id="171969"/>
    <lineage>
        <taxon>Eukaryota</taxon>
        <taxon>Viridiplantae</taxon>
        <taxon>Streptophyta</taxon>
        <taxon>Embryophyta</taxon>
        <taxon>Tracheophyta</taxon>
        <taxon>Spermatophyta</taxon>
        <taxon>Magnoliopsida</taxon>
        <taxon>eudicotyledons</taxon>
        <taxon>Gunneridae</taxon>
        <taxon>Pentapetalae</taxon>
        <taxon>Caryophyllales</taxon>
        <taxon>Cactineae</taxon>
        <taxon>Cactaceae</taxon>
        <taxon>Cactoideae</taxon>
        <taxon>Echinocereeae</taxon>
        <taxon>Carnegiea</taxon>
    </lineage>
</organism>
<name>A0A9Q1KYY5_9CARY</name>
<gene>
    <name evidence="1" type="ORF">Cgig2_000054</name>
</gene>
<keyword evidence="2" id="KW-1185">Reference proteome</keyword>